<dbReference type="AlphaFoldDB" id="E2ARK5"/>
<sequence length="38" mass="4543">KIYGVHEYVDILRCYKCCRFYHFAKYCTRKETCGNCAG</sequence>
<evidence type="ECO:0008006" key="3">
    <source>
        <dbReference type="Google" id="ProtNLM"/>
    </source>
</evidence>
<feature type="non-terminal residue" evidence="1">
    <location>
        <position position="38"/>
    </location>
</feature>
<name>E2ARK5_CAMFO</name>
<protein>
    <recommendedName>
        <fullName evidence="3">CCHC-type domain-containing protein</fullName>
    </recommendedName>
</protein>
<dbReference type="InParanoid" id="E2ARK5"/>
<evidence type="ECO:0000313" key="2">
    <source>
        <dbReference type="Proteomes" id="UP000000311"/>
    </source>
</evidence>
<reference evidence="1 2" key="1">
    <citation type="journal article" date="2010" name="Science">
        <title>Genomic comparison of the ants Camponotus floridanus and Harpegnathos saltator.</title>
        <authorList>
            <person name="Bonasio R."/>
            <person name="Zhang G."/>
            <person name="Ye C."/>
            <person name="Mutti N.S."/>
            <person name="Fang X."/>
            <person name="Qin N."/>
            <person name="Donahue G."/>
            <person name="Yang P."/>
            <person name="Li Q."/>
            <person name="Li C."/>
            <person name="Zhang P."/>
            <person name="Huang Z."/>
            <person name="Berger S.L."/>
            <person name="Reinberg D."/>
            <person name="Wang J."/>
            <person name="Liebig J."/>
        </authorList>
    </citation>
    <scope>NUCLEOTIDE SEQUENCE [LARGE SCALE GENOMIC DNA]</scope>
    <source>
        <strain evidence="2">C129</strain>
    </source>
</reference>
<feature type="non-terminal residue" evidence="1">
    <location>
        <position position="1"/>
    </location>
</feature>
<dbReference type="Proteomes" id="UP000000311">
    <property type="component" value="Unassembled WGS sequence"/>
</dbReference>
<dbReference type="EMBL" id="GL442147">
    <property type="protein sequence ID" value="EFN63934.1"/>
    <property type="molecule type" value="Genomic_DNA"/>
</dbReference>
<gene>
    <name evidence="1" type="ORF">EAG_07612</name>
</gene>
<proteinExistence type="predicted"/>
<evidence type="ECO:0000313" key="1">
    <source>
        <dbReference type="EMBL" id="EFN63934.1"/>
    </source>
</evidence>
<keyword evidence="2" id="KW-1185">Reference proteome</keyword>
<accession>E2ARK5</accession>
<organism evidence="2">
    <name type="scientific">Camponotus floridanus</name>
    <name type="common">Florida carpenter ant</name>
    <dbReference type="NCBI Taxonomy" id="104421"/>
    <lineage>
        <taxon>Eukaryota</taxon>
        <taxon>Metazoa</taxon>
        <taxon>Ecdysozoa</taxon>
        <taxon>Arthropoda</taxon>
        <taxon>Hexapoda</taxon>
        <taxon>Insecta</taxon>
        <taxon>Pterygota</taxon>
        <taxon>Neoptera</taxon>
        <taxon>Endopterygota</taxon>
        <taxon>Hymenoptera</taxon>
        <taxon>Apocrita</taxon>
        <taxon>Aculeata</taxon>
        <taxon>Formicoidea</taxon>
        <taxon>Formicidae</taxon>
        <taxon>Formicinae</taxon>
        <taxon>Camponotus</taxon>
    </lineage>
</organism>